<dbReference type="PANTHER" id="PTHR44145:SF3">
    <property type="entry name" value="DNAJ HOMOLOG SUBFAMILY A MEMBER 3, MITOCHONDRIAL"/>
    <property type="match status" value="1"/>
</dbReference>
<feature type="compositionally biased region" description="Low complexity" evidence="2">
    <location>
        <begin position="454"/>
        <end position="469"/>
    </location>
</feature>
<dbReference type="AlphaFoldDB" id="K1QTG8"/>
<feature type="compositionally biased region" description="Polar residues" evidence="2">
    <location>
        <begin position="84"/>
        <end position="95"/>
    </location>
</feature>
<sequence length="636" mass="72542">MTKNHFTVLGLKVGASEEEIKKAYKSLAKKYHPDKNSDAGAEEKFKEIGAAYEILKSQDRREIYERDLNRQKEQKSSKVPPSGGFSSYFTSTKENQSNKDHTAYSSKYKGTSFKTRFDFQEPSGSSWSRTDAKETKGKKKKPTHKPRQKPWSQDWNEADEDFSPGFGDEGRSFSFAFKTFVDDLDSQFSMFFTSSTPFEFSAFYGNKEDPFAQFFSSSGGKGEFSTKKEKERKRNVAGEYGFNEDLNEEYLFSPRQGKSRMTNNLSDTDDEPTFRFSMSESDTDSDDYEETRFKCSFCGKMLRIDALKTHEPACRQRHKKEVNIDSDDEYFDPNGYSAKFGPSHIPGDWRGTHEELLRHIRRQRRAAKAKKREEELKSDLETVVCKWCGRSFSRKAAERHVPFCEKWTRDHGRPQSPTHMYNTKSKSDRAREYSKKIPKPRRNKTPHEDKENESPPSTFRSRSRPTSFPDLNDHHPKSKERPIPTTSTGLHPSTPQSTYTPKSNTHTPRFTSDSEAKQGTTTGAYFGVSGSKFGANTKYGGGLKGSSLHGAGVKGSTPKGTGFYRKPTHVKFATPTCSKDWFIVYKQASKPEHCPPLTLSPRETGSVSIPPPFPTLLKYLNKKRTGVQLFFLQDMI</sequence>
<proteinExistence type="predicted"/>
<evidence type="ECO:0000256" key="2">
    <source>
        <dbReference type="SAM" id="MobiDB-lite"/>
    </source>
</evidence>
<evidence type="ECO:0000259" key="3">
    <source>
        <dbReference type="PROSITE" id="PS50076"/>
    </source>
</evidence>
<keyword evidence="1" id="KW-0143">Chaperone</keyword>
<reference evidence="4" key="1">
    <citation type="journal article" date="2012" name="Nature">
        <title>The oyster genome reveals stress adaptation and complexity of shell formation.</title>
        <authorList>
            <person name="Zhang G."/>
            <person name="Fang X."/>
            <person name="Guo X."/>
            <person name="Li L."/>
            <person name="Luo R."/>
            <person name="Xu F."/>
            <person name="Yang P."/>
            <person name="Zhang L."/>
            <person name="Wang X."/>
            <person name="Qi H."/>
            <person name="Xiong Z."/>
            <person name="Que H."/>
            <person name="Xie Y."/>
            <person name="Holland P.W."/>
            <person name="Paps J."/>
            <person name="Zhu Y."/>
            <person name="Wu F."/>
            <person name="Chen Y."/>
            <person name="Wang J."/>
            <person name="Peng C."/>
            <person name="Meng J."/>
            <person name="Yang L."/>
            <person name="Liu J."/>
            <person name="Wen B."/>
            <person name="Zhang N."/>
            <person name="Huang Z."/>
            <person name="Zhu Q."/>
            <person name="Feng Y."/>
            <person name="Mount A."/>
            <person name="Hedgecock D."/>
            <person name="Xu Z."/>
            <person name="Liu Y."/>
            <person name="Domazet-Loso T."/>
            <person name="Du Y."/>
            <person name="Sun X."/>
            <person name="Zhang S."/>
            <person name="Liu B."/>
            <person name="Cheng P."/>
            <person name="Jiang X."/>
            <person name="Li J."/>
            <person name="Fan D."/>
            <person name="Wang W."/>
            <person name="Fu W."/>
            <person name="Wang T."/>
            <person name="Wang B."/>
            <person name="Zhang J."/>
            <person name="Peng Z."/>
            <person name="Li Y."/>
            <person name="Li N."/>
            <person name="Wang J."/>
            <person name="Chen M."/>
            <person name="He Y."/>
            <person name="Tan F."/>
            <person name="Song X."/>
            <person name="Zheng Q."/>
            <person name="Huang R."/>
            <person name="Yang H."/>
            <person name="Du X."/>
            <person name="Chen L."/>
            <person name="Yang M."/>
            <person name="Gaffney P.M."/>
            <person name="Wang S."/>
            <person name="Luo L."/>
            <person name="She Z."/>
            <person name="Ming Y."/>
            <person name="Huang W."/>
            <person name="Zhang S."/>
            <person name="Huang B."/>
            <person name="Zhang Y."/>
            <person name="Qu T."/>
            <person name="Ni P."/>
            <person name="Miao G."/>
            <person name="Wang J."/>
            <person name="Wang Q."/>
            <person name="Steinberg C.E."/>
            <person name="Wang H."/>
            <person name="Li N."/>
            <person name="Qian L."/>
            <person name="Zhang G."/>
            <person name="Li Y."/>
            <person name="Yang H."/>
            <person name="Liu X."/>
            <person name="Wang J."/>
            <person name="Yin Y."/>
            <person name="Wang J."/>
        </authorList>
    </citation>
    <scope>NUCLEOTIDE SEQUENCE [LARGE SCALE GENOMIC DNA]</scope>
    <source>
        <strain evidence="4">05x7-T-G4-1.051#20</strain>
    </source>
</reference>
<dbReference type="Pfam" id="PF00226">
    <property type="entry name" value="DnaJ"/>
    <property type="match status" value="1"/>
</dbReference>
<dbReference type="EMBL" id="JH816585">
    <property type="protein sequence ID" value="EKC36958.1"/>
    <property type="molecule type" value="Genomic_DNA"/>
</dbReference>
<dbReference type="PANTHER" id="PTHR44145">
    <property type="entry name" value="DNAJ HOMOLOG SUBFAMILY A MEMBER 3, MITOCHONDRIAL"/>
    <property type="match status" value="1"/>
</dbReference>
<feature type="region of interest" description="Disordered" evidence="2">
    <location>
        <begin position="253"/>
        <end position="283"/>
    </location>
</feature>
<feature type="compositionally biased region" description="Basic and acidic residues" evidence="2">
    <location>
        <begin position="64"/>
        <end position="76"/>
    </location>
</feature>
<dbReference type="PRINTS" id="PR00625">
    <property type="entry name" value="JDOMAIN"/>
</dbReference>
<dbReference type="InterPro" id="IPR036869">
    <property type="entry name" value="J_dom_sf"/>
</dbReference>
<feature type="compositionally biased region" description="Polar residues" evidence="2">
    <location>
        <begin position="103"/>
        <end position="114"/>
    </location>
</feature>
<dbReference type="CDD" id="cd06257">
    <property type="entry name" value="DnaJ"/>
    <property type="match status" value="1"/>
</dbReference>
<feature type="region of interest" description="Disordered" evidence="2">
    <location>
        <begin position="407"/>
        <end position="519"/>
    </location>
</feature>
<feature type="region of interest" description="Disordered" evidence="2">
    <location>
        <begin position="64"/>
        <end position="165"/>
    </location>
</feature>
<evidence type="ECO:0000256" key="1">
    <source>
        <dbReference type="ARBA" id="ARBA00023186"/>
    </source>
</evidence>
<dbReference type="InParanoid" id="K1QTG8"/>
<name>K1QTG8_MAGGI</name>
<protein>
    <submittedName>
        <fullName evidence="4">DnaJ-like protein subfamily B member 1</fullName>
    </submittedName>
</protein>
<feature type="compositionally biased region" description="Basic residues" evidence="2">
    <location>
        <begin position="136"/>
        <end position="148"/>
    </location>
</feature>
<feature type="compositionally biased region" description="Polar residues" evidence="2">
    <location>
        <begin position="415"/>
        <end position="424"/>
    </location>
</feature>
<accession>K1QTG8</accession>
<dbReference type="InterPro" id="IPR001623">
    <property type="entry name" value="DnaJ_domain"/>
</dbReference>
<dbReference type="SUPFAM" id="SSF46565">
    <property type="entry name" value="Chaperone J-domain"/>
    <property type="match status" value="1"/>
</dbReference>
<dbReference type="PROSITE" id="PS50076">
    <property type="entry name" value="DNAJ_2"/>
    <property type="match status" value="1"/>
</dbReference>
<feature type="domain" description="J" evidence="3">
    <location>
        <begin position="4"/>
        <end position="68"/>
    </location>
</feature>
<gene>
    <name evidence="4" type="ORF">CGI_10023105</name>
</gene>
<evidence type="ECO:0000313" key="4">
    <source>
        <dbReference type="EMBL" id="EKC36958.1"/>
    </source>
</evidence>
<dbReference type="SMART" id="SM00271">
    <property type="entry name" value="DnaJ"/>
    <property type="match status" value="1"/>
</dbReference>
<dbReference type="HOGENOM" id="CLU_430386_0_0_1"/>
<organism evidence="4">
    <name type="scientific">Magallana gigas</name>
    <name type="common">Pacific oyster</name>
    <name type="synonym">Crassostrea gigas</name>
    <dbReference type="NCBI Taxonomy" id="29159"/>
    <lineage>
        <taxon>Eukaryota</taxon>
        <taxon>Metazoa</taxon>
        <taxon>Spiralia</taxon>
        <taxon>Lophotrochozoa</taxon>
        <taxon>Mollusca</taxon>
        <taxon>Bivalvia</taxon>
        <taxon>Autobranchia</taxon>
        <taxon>Pteriomorphia</taxon>
        <taxon>Ostreida</taxon>
        <taxon>Ostreoidea</taxon>
        <taxon>Ostreidae</taxon>
        <taxon>Magallana</taxon>
    </lineage>
</organism>
<feature type="compositionally biased region" description="Basic and acidic residues" evidence="2">
    <location>
        <begin position="471"/>
        <end position="482"/>
    </location>
</feature>
<dbReference type="Gene3D" id="1.10.287.110">
    <property type="entry name" value="DnaJ domain"/>
    <property type="match status" value="1"/>
</dbReference>
<feature type="compositionally biased region" description="Basic and acidic residues" evidence="2">
    <location>
        <begin position="425"/>
        <end position="435"/>
    </location>
</feature>
<feature type="compositionally biased region" description="Polar residues" evidence="2">
    <location>
        <begin position="484"/>
        <end position="519"/>
    </location>
</feature>
<dbReference type="InterPro" id="IPR051938">
    <property type="entry name" value="Apopto_cytoskel_mod"/>
</dbReference>